<dbReference type="Proteomes" id="UP000315995">
    <property type="component" value="Chromosome"/>
</dbReference>
<proteinExistence type="predicted"/>
<accession>A0A4Y6PYL7</accession>
<feature type="region of interest" description="Disordered" evidence="1">
    <location>
        <begin position="1"/>
        <end position="26"/>
    </location>
</feature>
<name>A0A4Y6PYL7_PERCE</name>
<sequence length="78" mass="8944">MGIKIRKERGQKSDKRRRRQKQKSDYVEVGRGDHCVMTINRHDGSIVVQRFTSAEEAQAQHERNVAADKPLVGVTELN</sequence>
<evidence type="ECO:0000313" key="2">
    <source>
        <dbReference type="EMBL" id="QDG53411.1"/>
    </source>
</evidence>
<accession>A0A5B8Y9H7</accession>
<feature type="region of interest" description="Disordered" evidence="1">
    <location>
        <begin position="59"/>
        <end position="78"/>
    </location>
</feature>
<evidence type="ECO:0000256" key="1">
    <source>
        <dbReference type="SAM" id="MobiDB-lite"/>
    </source>
</evidence>
<dbReference type="OrthoDB" id="9957704at2"/>
<keyword evidence="3" id="KW-1185">Reference proteome</keyword>
<evidence type="ECO:0000313" key="3">
    <source>
        <dbReference type="Proteomes" id="UP000315995"/>
    </source>
</evidence>
<organism evidence="2 3">
    <name type="scientific">Persicimonas caeni</name>
    <dbReference type="NCBI Taxonomy" id="2292766"/>
    <lineage>
        <taxon>Bacteria</taxon>
        <taxon>Deltaproteobacteria</taxon>
        <taxon>Bradymonadales</taxon>
        <taxon>Bradymonadaceae</taxon>
        <taxon>Persicimonas</taxon>
    </lineage>
</organism>
<dbReference type="EMBL" id="CP041186">
    <property type="protein sequence ID" value="QDG53411.1"/>
    <property type="molecule type" value="Genomic_DNA"/>
</dbReference>
<dbReference type="RefSeq" id="WP_141199867.1">
    <property type="nucleotide sequence ID" value="NZ_CP041186.1"/>
</dbReference>
<protein>
    <submittedName>
        <fullName evidence="2">Uncharacterized protein</fullName>
    </submittedName>
</protein>
<dbReference type="AlphaFoldDB" id="A0A4Y6PYL7"/>
<gene>
    <name evidence="2" type="ORF">FIV42_22495</name>
</gene>
<reference evidence="2 3" key="1">
    <citation type="submission" date="2019-06" db="EMBL/GenBank/DDBJ databases">
        <title>Persicimonas caeni gen. nov., sp. nov., a predatory bacterium isolated from solar saltern.</title>
        <authorList>
            <person name="Wang S."/>
        </authorList>
    </citation>
    <scope>NUCLEOTIDE SEQUENCE [LARGE SCALE GENOMIC DNA]</scope>
    <source>
        <strain evidence="2 3">YN101</strain>
    </source>
</reference>